<keyword evidence="2" id="KW-1185">Reference proteome</keyword>
<name>A0A1C3PHA8_9ACTN</name>
<protein>
    <submittedName>
        <fullName evidence="1">Uncharacterized protein</fullName>
    </submittedName>
</protein>
<dbReference type="Proteomes" id="UP000199013">
    <property type="component" value="Unassembled WGS sequence"/>
</dbReference>
<dbReference type="AlphaFoldDB" id="A0A1C3PHA8"/>
<gene>
    <name evidence="1" type="ORF">FDG2_6561</name>
</gene>
<sequence>MRPDDGFLLTSAHVVGGRDLGNREWCGARSEAPAQGHAARVPSFSAVAFSRPVARDAPEFPAPHQPCPSLQSSTWSVTRIRDGHVRM</sequence>
<reference evidence="2" key="1">
    <citation type="submission" date="2016-02" db="EMBL/GenBank/DDBJ databases">
        <authorList>
            <person name="Wibberg D."/>
        </authorList>
    </citation>
    <scope>NUCLEOTIDE SEQUENCE [LARGE SCALE GENOMIC DNA]</scope>
</reference>
<evidence type="ECO:0000313" key="2">
    <source>
        <dbReference type="Proteomes" id="UP000199013"/>
    </source>
</evidence>
<proteinExistence type="predicted"/>
<accession>A0A1C3PHA8</accession>
<dbReference type="EMBL" id="FLUV01002735">
    <property type="protein sequence ID" value="SBW29180.1"/>
    <property type="molecule type" value="Genomic_DNA"/>
</dbReference>
<organism evidence="1 2">
    <name type="scientific">Candidatus Protofrankia californiensis</name>
    <dbReference type="NCBI Taxonomy" id="1839754"/>
    <lineage>
        <taxon>Bacteria</taxon>
        <taxon>Bacillati</taxon>
        <taxon>Actinomycetota</taxon>
        <taxon>Actinomycetes</taxon>
        <taxon>Frankiales</taxon>
        <taxon>Frankiaceae</taxon>
        <taxon>Protofrankia</taxon>
    </lineage>
</organism>
<evidence type="ECO:0000313" key="1">
    <source>
        <dbReference type="EMBL" id="SBW29180.1"/>
    </source>
</evidence>